<dbReference type="Proteomes" id="UP000828048">
    <property type="component" value="Chromosome 9"/>
</dbReference>
<evidence type="ECO:0000313" key="1">
    <source>
        <dbReference type="EMBL" id="KAH7865561.1"/>
    </source>
</evidence>
<dbReference type="EMBL" id="CM037159">
    <property type="protein sequence ID" value="KAH7865561.1"/>
    <property type="molecule type" value="Genomic_DNA"/>
</dbReference>
<organism evidence="1 2">
    <name type="scientific">Vaccinium darrowii</name>
    <dbReference type="NCBI Taxonomy" id="229202"/>
    <lineage>
        <taxon>Eukaryota</taxon>
        <taxon>Viridiplantae</taxon>
        <taxon>Streptophyta</taxon>
        <taxon>Embryophyta</taxon>
        <taxon>Tracheophyta</taxon>
        <taxon>Spermatophyta</taxon>
        <taxon>Magnoliopsida</taxon>
        <taxon>eudicotyledons</taxon>
        <taxon>Gunneridae</taxon>
        <taxon>Pentapetalae</taxon>
        <taxon>asterids</taxon>
        <taxon>Ericales</taxon>
        <taxon>Ericaceae</taxon>
        <taxon>Vaccinioideae</taxon>
        <taxon>Vaccinieae</taxon>
        <taxon>Vaccinium</taxon>
    </lineage>
</organism>
<keyword evidence="2" id="KW-1185">Reference proteome</keyword>
<sequence>MVKIEIVSRESIKPSSPTPDHLRTFGLSLLDQFVPPSVYVPLILYYSYDQSTSTVKQAEVSSLLKRSLSDALTLYYPFAGRMTDESSVDCRDQGADFFEARVDTRLSEFLESPQVEVLSQFVPSVSEESGGLVLAIQLNCFNCGGIAIGISIAHRIADGCTLSMFAKAWKATARGDTNLVAPFFVTSSLFPPKDLFGQKPRLKSPERWPVTKRFCFGSSKIATLKAEVKSSSGSSAVQPSRVELVTAAIWKWIMARKGDNRCRLSVATHSVNLRRRMDPPLSEYVFGNVIRGAYALGDGEMDLGELLSKMREAIGKIDTEYLKELQGKNGYDMIMRNSKKVVEWYSDKEVDYIMFTSWCRFPIYEADFGWGKPVWVSSASWDTKNTIMLMDSVADIGGIEAWITMNEEDMIKFEQQPQLQALVSGS</sequence>
<proteinExistence type="predicted"/>
<gene>
    <name evidence="1" type="ORF">Vadar_008273</name>
</gene>
<reference evidence="1 2" key="1">
    <citation type="journal article" date="2021" name="Hortic Res">
        <title>High-quality reference genome and annotation aids understanding of berry development for evergreen blueberry (Vaccinium darrowii).</title>
        <authorList>
            <person name="Yu J."/>
            <person name="Hulse-Kemp A.M."/>
            <person name="Babiker E."/>
            <person name="Staton M."/>
        </authorList>
    </citation>
    <scope>NUCLEOTIDE SEQUENCE [LARGE SCALE GENOMIC DNA]</scope>
    <source>
        <strain evidence="2">cv. NJ 8807/NJ 8810</strain>
        <tissue evidence="1">Young leaf</tissue>
    </source>
</reference>
<accession>A0ACB7ZHW0</accession>
<comment type="caution">
    <text evidence="1">The sequence shown here is derived from an EMBL/GenBank/DDBJ whole genome shotgun (WGS) entry which is preliminary data.</text>
</comment>
<evidence type="ECO:0000313" key="2">
    <source>
        <dbReference type="Proteomes" id="UP000828048"/>
    </source>
</evidence>
<protein>
    <submittedName>
        <fullName evidence="1">Uncharacterized protein</fullName>
    </submittedName>
</protein>
<name>A0ACB7ZHW0_9ERIC</name>